<dbReference type="EMBL" id="DUMN01000086">
    <property type="protein sequence ID" value="HHV66536.1"/>
    <property type="molecule type" value="Genomic_DNA"/>
</dbReference>
<comment type="caution">
    <text evidence="2">The sequence shown here is derived from an EMBL/GenBank/DDBJ whole genome shotgun (WGS) entry which is preliminary data.</text>
</comment>
<keyword evidence="1" id="KW-1133">Transmembrane helix</keyword>
<feature type="transmembrane region" description="Helical" evidence="1">
    <location>
        <begin position="101"/>
        <end position="120"/>
    </location>
</feature>
<proteinExistence type="predicted"/>
<organism evidence="2 3">
    <name type="scientific">Brucella intermedia</name>
    <dbReference type="NCBI Taxonomy" id="94625"/>
    <lineage>
        <taxon>Bacteria</taxon>
        <taxon>Pseudomonadati</taxon>
        <taxon>Pseudomonadota</taxon>
        <taxon>Alphaproteobacteria</taxon>
        <taxon>Hyphomicrobiales</taxon>
        <taxon>Brucellaceae</taxon>
        <taxon>Brucella/Ochrobactrum group</taxon>
        <taxon>Brucella</taxon>
    </lineage>
</organism>
<name>A0A7V6P947_9HYPH</name>
<gene>
    <name evidence="2" type="ORF">GXX48_02640</name>
</gene>
<dbReference type="AlphaFoldDB" id="A0A7V6P947"/>
<sequence>MPAEPSYKSGSELWFNDGNNGAKGADMTLPKYLRPIYDVDAHGLTKTEKVVRMVIFTPLLIVFSVPTVLAVVFVCLAGYWAFMLLTSGVGNIFANPAQYSFEISIFAALAALLIFSNVIARKIRRHFLPFG</sequence>
<dbReference type="Proteomes" id="UP000551563">
    <property type="component" value="Unassembled WGS sequence"/>
</dbReference>
<evidence type="ECO:0000313" key="2">
    <source>
        <dbReference type="EMBL" id="HHV66536.1"/>
    </source>
</evidence>
<evidence type="ECO:0000313" key="3">
    <source>
        <dbReference type="Proteomes" id="UP000551563"/>
    </source>
</evidence>
<accession>A0A7V6P947</accession>
<keyword evidence="1" id="KW-0472">Membrane</keyword>
<keyword evidence="1" id="KW-0812">Transmembrane</keyword>
<protein>
    <submittedName>
        <fullName evidence="2">Uncharacterized protein</fullName>
    </submittedName>
</protein>
<reference evidence="2 3" key="1">
    <citation type="journal article" date="2020" name="Biotechnol. Biofuels">
        <title>New insights from the biogas microbiome by comprehensive genome-resolved metagenomics of nearly 1600 species originating from multiple anaerobic digesters.</title>
        <authorList>
            <person name="Campanaro S."/>
            <person name="Treu L."/>
            <person name="Rodriguez-R L.M."/>
            <person name="Kovalovszki A."/>
            <person name="Ziels R.M."/>
            <person name="Maus I."/>
            <person name="Zhu X."/>
            <person name="Kougias P.G."/>
            <person name="Basile A."/>
            <person name="Luo G."/>
            <person name="Schluter A."/>
            <person name="Konstantinidis K.T."/>
            <person name="Angelidaki I."/>
        </authorList>
    </citation>
    <scope>NUCLEOTIDE SEQUENCE [LARGE SCALE GENOMIC DNA]</scope>
    <source>
        <strain evidence="2">AS04akNAM_66</strain>
    </source>
</reference>
<evidence type="ECO:0000256" key="1">
    <source>
        <dbReference type="SAM" id="Phobius"/>
    </source>
</evidence>
<feature type="transmembrane region" description="Helical" evidence="1">
    <location>
        <begin position="54"/>
        <end position="81"/>
    </location>
</feature>